<gene>
    <name evidence="2" type="ORF">JOL79_14785</name>
</gene>
<dbReference type="InterPro" id="IPR029058">
    <property type="entry name" value="AB_hydrolase_fold"/>
</dbReference>
<feature type="domain" description="Phosphoribosyltransferase" evidence="1">
    <location>
        <begin position="10"/>
        <end position="179"/>
    </location>
</feature>
<dbReference type="InterPro" id="IPR029057">
    <property type="entry name" value="PRTase-like"/>
</dbReference>
<evidence type="ECO:0000313" key="3">
    <source>
        <dbReference type="Proteomes" id="UP000674234"/>
    </source>
</evidence>
<dbReference type="AlphaFoldDB" id="A0A940WG85"/>
<protein>
    <submittedName>
        <fullName evidence="2">Phosphoribosyltransferase</fullName>
    </submittedName>
</protein>
<dbReference type="InterPro" id="IPR000836">
    <property type="entry name" value="PRTase_dom"/>
</dbReference>
<keyword evidence="3" id="KW-1185">Reference proteome</keyword>
<reference evidence="2" key="1">
    <citation type="submission" date="2021-02" db="EMBL/GenBank/DDBJ databases">
        <title>Draft genome sequence of Microbispora sp. RL4-1S isolated from rice leaves in Thailand.</title>
        <authorList>
            <person name="Muangham S."/>
            <person name="Duangmal K."/>
        </authorList>
    </citation>
    <scope>NUCLEOTIDE SEQUENCE</scope>
    <source>
        <strain evidence="2">RL4-1S</strain>
    </source>
</reference>
<comment type="caution">
    <text evidence="2">The sequence shown here is derived from an EMBL/GenBank/DDBJ whole genome shotgun (WGS) entry which is preliminary data.</text>
</comment>
<sequence length="477" mass="49797">MFLDRHDAGVRLAEEVSRRVPAGDAVVLGLPRGGVPVAFEVAQVLGAPLDVIVVRKLGVPYQPELGFGAVGEGGVRVVNPDVVALARLTPDEMAAVEERETAEVELRARRFRGPRPPVDLAGRTVIVVDDGIATGGTARAACQVARARGAARVVLAVPVAAPDIVESLREDADEVICLDMPEQLYAIGFWYHDFSQTTDGQVVELLRRAASRWERDTTRADPPGIDEDVDVDAAPVRLPGRLVVPEGAAGVVVFVHGSGSSRHSPRNRYVAAALNHAGLGTLLFDLLTAEEEIDRGNVFDIGLLARRLVQVTGWLARQPGVAGLPIGYFGASTGAAAALWAAAESAAAPGAPHRAAPGTEPSAAPSVAPSAVPFAAPFAAPFALPGGGIAAVVSRGGRPDLAAPRLGEVRAPTLLIVGGRDDIVLDLNRAARERLRCENALEIVPGATHLFEEPGALETVAALACDWFADHFAPQAA</sequence>
<name>A0A940WG85_9ACTN</name>
<proteinExistence type="predicted"/>
<dbReference type="Gene3D" id="3.40.50.2020">
    <property type="match status" value="1"/>
</dbReference>
<dbReference type="CDD" id="cd06223">
    <property type="entry name" value="PRTases_typeI"/>
    <property type="match status" value="1"/>
</dbReference>
<dbReference type="EMBL" id="JAFCNB010000007">
    <property type="protein sequence ID" value="MBP2705079.1"/>
    <property type="molecule type" value="Genomic_DNA"/>
</dbReference>
<evidence type="ECO:0000313" key="2">
    <source>
        <dbReference type="EMBL" id="MBP2705079.1"/>
    </source>
</evidence>
<dbReference type="Gene3D" id="3.30.1310.20">
    <property type="entry name" value="PRTase-like"/>
    <property type="match status" value="1"/>
</dbReference>
<dbReference type="SUPFAM" id="SSF53474">
    <property type="entry name" value="alpha/beta-Hydrolases"/>
    <property type="match status" value="1"/>
</dbReference>
<dbReference type="Pfam" id="PF00156">
    <property type="entry name" value="Pribosyltran"/>
    <property type="match status" value="1"/>
</dbReference>
<dbReference type="Gene3D" id="3.40.50.1820">
    <property type="entry name" value="alpha/beta hydrolase"/>
    <property type="match status" value="1"/>
</dbReference>
<dbReference type="GO" id="GO:0016757">
    <property type="term" value="F:glycosyltransferase activity"/>
    <property type="evidence" value="ECO:0007669"/>
    <property type="project" value="UniProtKB-KW"/>
</dbReference>
<dbReference type="SUPFAM" id="SSF53271">
    <property type="entry name" value="PRTase-like"/>
    <property type="match status" value="1"/>
</dbReference>
<accession>A0A940WG85</accession>
<evidence type="ECO:0000259" key="1">
    <source>
        <dbReference type="Pfam" id="PF00156"/>
    </source>
</evidence>
<dbReference type="Proteomes" id="UP000674234">
    <property type="component" value="Unassembled WGS sequence"/>
</dbReference>
<organism evidence="2 3">
    <name type="scientific">Microbispora oryzae</name>
    <dbReference type="NCBI Taxonomy" id="2806554"/>
    <lineage>
        <taxon>Bacteria</taxon>
        <taxon>Bacillati</taxon>
        <taxon>Actinomycetota</taxon>
        <taxon>Actinomycetes</taxon>
        <taxon>Streptosporangiales</taxon>
        <taxon>Streptosporangiaceae</taxon>
        <taxon>Microbispora</taxon>
    </lineage>
</organism>
<keyword evidence="2" id="KW-0328">Glycosyltransferase</keyword>
<keyword evidence="2" id="KW-0808">Transferase</keyword>
<dbReference type="RefSeq" id="WP_210156380.1">
    <property type="nucleotide sequence ID" value="NZ_JAFCNB010000007.1"/>
</dbReference>